<feature type="domain" description="Pyridoxamine kinase/Phosphomethylpyrimidine kinase" evidence="6">
    <location>
        <begin position="78"/>
        <end position="240"/>
    </location>
</feature>
<protein>
    <recommendedName>
        <fullName evidence="1">pyridoxal kinase</fullName>
        <ecNumber evidence="1">2.7.1.35</ecNumber>
    </recommendedName>
</protein>
<dbReference type="GO" id="GO:0008478">
    <property type="term" value="F:pyridoxal kinase activity"/>
    <property type="evidence" value="ECO:0007669"/>
    <property type="project" value="UniProtKB-EC"/>
</dbReference>
<evidence type="ECO:0000256" key="3">
    <source>
        <dbReference type="ARBA" id="ARBA00022741"/>
    </source>
</evidence>
<dbReference type="GO" id="GO:0005829">
    <property type="term" value="C:cytosol"/>
    <property type="evidence" value="ECO:0007669"/>
    <property type="project" value="TreeGrafter"/>
</dbReference>
<keyword evidence="3" id="KW-0547">Nucleotide-binding</keyword>
<dbReference type="Gene3D" id="3.40.1190.20">
    <property type="match status" value="1"/>
</dbReference>
<dbReference type="InterPro" id="IPR013749">
    <property type="entry name" value="PM/HMP-P_kinase-1"/>
</dbReference>
<dbReference type="GO" id="GO:0009443">
    <property type="term" value="P:pyridoxal 5'-phosphate salvage"/>
    <property type="evidence" value="ECO:0007669"/>
    <property type="project" value="InterPro"/>
</dbReference>
<comment type="caution">
    <text evidence="7">The sequence shown here is derived from an EMBL/GenBank/DDBJ whole genome shotgun (WGS) entry which is preliminary data.</text>
</comment>
<dbReference type="OrthoDB" id="9800808at2"/>
<dbReference type="Pfam" id="PF08543">
    <property type="entry name" value="Phos_pyr_kin"/>
    <property type="match status" value="1"/>
</dbReference>
<dbReference type="PANTHER" id="PTHR10534">
    <property type="entry name" value="PYRIDOXAL KINASE"/>
    <property type="match status" value="1"/>
</dbReference>
<proteinExistence type="predicted"/>
<dbReference type="CDD" id="cd01173">
    <property type="entry name" value="pyridoxal_pyridoxamine_kinase"/>
    <property type="match status" value="1"/>
</dbReference>
<keyword evidence="2" id="KW-0808">Transferase</keyword>
<dbReference type="InterPro" id="IPR029056">
    <property type="entry name" value="Ribokinase-like"/>
</dbReference>
<evidence type="ECO:0000313" key="7">
    <source>
        <dbReference type="EMBL" id="KKC36670.1"/>
    </source>
</evidence>
<dbReference type="SUPFAM" id="SSF53613">
    <property type="entry name" value="Ribokinase-like"/>
    <property type="match status" value="1"/>
</dbReference>
<dbReference type="GO" id="GO:0005524">
    <property type="term" value="F:ATP binding"/>
    <property type="evidence" value="ECO:0007669"/>
    <property type="project" value="UniProtKB-KW"/>
</dbReference>
<dbReference type="STRING" id="1293439.WH87_13605"/>
<evidence type="ECO:0000256" key="5">
    <source>
        <dbReference type="ARBA" id="ARBA00022840"/>
    </source>
</evidence>
<evidence type="ECO:0000313" key="8">
    <source>
        <dbReference type="Proteomes" id="UP000033411"/>
    </source>
</evidence>
<organism evidence="7 8">
    <name type="scientific">Devosia epidermidihirudinis</name>
    <dbReference type="NCBI Taxonomy" id="1293439"/>
    <lineage>
        <taxon>Bacteria</taxon>
        <taxon>Pseudomonadati</taxon>
        <taxon>Pseudomonadota</taxon>
        <taxon>Alphaproteobacteria</taxon>
        <taxon>Hyphomicrobiales</taxon>
        <taxon>Devosiaceae</taxon>
        <taxon>Devosia</taxon>
    </lineage>
</organism>
<evidence type="ECO:0000256" key="2">
    <source>
        <dbReference type="ARBA" id="ARBA00022679"/>
    </source>
</evidence>
<dbReference type="PATRIC" id="fig|1293439.3.peg.2454"/>
<reference evidence="7 8" key="1">
    <citation type="submission" date="2015-03" db="EMBL/GenBank/DDBJ databases">
        <authorList>
            <person name="Lepp D."/>
            <person name="Hassan Y.I."/>
            <person name="Li X.-Z."/>
            <person name="Zhou T."/>
        </authorList>
    </citation>
    <scope>NUCLEOTIDE SEQUENCE [LARGE SCALE GENOMIC DNA]</scope>
    <source>
        <strain evidence="7 8">E84</strain>
    </source>
</reference>
<accession>A0A0F5Q6X0</accession>
<keyword evidence="4" id="KW-0418">Kinase</keyword>
<evidence type="ECO:0000256" key="1">
    <source>
        <dbReference type="ARBA" id="ARBA00012104"/>
    </source>
</evidence>
<gene>
    <name evidence="7" type="ORF">WH87_13605</name>
</gene>
<dbReference type="EMBL" id="LANJ01000020">
    <property type="protein sequence ID" value="KKC36670.1"/>
    <property type="molecule type" value="Genomic_DNA"/>
</dbReference>
<dbReference type="AlphaFoldDB" id="A0A0F5Q6X0"/>
<evidence type="ECO:0000256" key="4">
    <source>
        <dbReference type="ARBA" id="ARBA00022777"/>
    </source>
</evidence>
<keyword evidence="5" id="KW-0067">ATP-binding</keyword>
<name>A0A0F5Q6X0_9HYPH</name>
<dbReference type="RefSeq" id="WP_046138732.1">
    <property type="nucleotide sequence ID" value="NZ_LANJ01000020.1"/>
</dbReference>
<dbReference type="PANTHER" id="PTHR10534:SF2">
    <property type="entry name" value="PYRIDOXAL KINASE"/>
    <property type="match status" value="1"/>
</dbReference>
<dbReference type="NCBIfam" id="TIGR00687">
    <property type="entry name" value="pyridox_kin"/>
    <property type="match status" value="1"/>
</dbReference>
<dbReference type="EC" id="2.7.1.35" evidence="1"/>
<keyword evidence="8" id="KW-1185">Reference proteome</keyword>
<dbReference type="InterPro" id="IPR004625">
    <property type="entry name" value="PyrdxlKinase"/>
</dbReference>
<evidence type="ECO:0000259" key="6">
    <source>
        <dbReference type="Pfam" id="PF08543"/>
    </source>
</evidence>
<dbReference type="Proteomes" id="UP000033411">
    <property type="component" value="Unassembled WGS sequence"/>
</dbReference>
<sequence>MSIISIQSQVIHGHVGNSAAVFPLQLAGFEVAAVPTVLLSNHPAYPSVKGSVMNADLVRDLLAGLEDRGLLETARVLMTGYIGSPEIAAVVVDFVARAKAKNPNLLYVCDPVMGDFKPGFYVKPEVRDAITTQLVPLADIITPNRFEFDFLAGTDADLVTAARKLGKRTIIVTGSVADNTHVQTAAIEQSGAWSVTTPKLTTRASGTGDLLTALFVSATLKGQSTSEALSAAVSGIFGVLQATVAQDGLELDLVRQSNLLYGAPQRFEASPLQ</sequence>